<dbReference type="InterPro" id="IPR036702">
    <property type="entry name" value="ComB-like_sf"/>
</dbReference>
<gene>
    <name evidence="8" type="primary">comB</name>
    <name evidence="9" type="ORF">SAMN04487998_0809</name>
</gene>
<dbReference type="Proteomes" id="UP000198697">
    <property type="component" value="Unassembled WGS sequence"/>
</dbReference>
<dbReference type="GO" id="GO:0050545">
    <property type="term" value="F:sulfopyruvate decarboxylase activity"/>
    <property type="evidence" value="ECO:0007669"/>
    <property type="project" value="TreeGrafter"/>
</dbReference>
<comment type="cofactor">
    <cofactor evidence="1 8">
        <name>Mg(2+)</name>
        <dbReference type="ChEBI" id="CHEBI:18420"/>
    </cofactor>
</comment>
<dbReference type="HAMAP" id="MF_00490">
    <property type="entry name" value="ComB"/>
    <property type="match status" value="1"/>
</dbReference>
<organism evidence="9 10">
    <name type="scientific">Hymenobacter actinosclerus</name>
    <dbReference type="NCBI Taxonomy" id="82805"/>
    <lineage>
        <taxon>Bacteria</taxon>
        <taxon>Pseudomonadati</taxon>
        <taxon>Bacteroidota</taxon>
        <taxon>Cytophagia</taxon>
        <taxon>Cytophagales</taxon>
        <taxon>Hymenobacteraceae</taxon>
        <taxon>Hymenobacter</taxon>
    </lineage>
</organism>
<dbReference type="GO" id="GO:0050532">
    <property type="term" value="F:2-phosphosulfolactate phosphatase activity"/>
    <property type="evidence" value="ECO:0007669"/>
    <property type="project" value="UniProtKB-UniRule"/>
</dbReference>
<comment type="catalytic activity">
    <reaction evidence="7 8">
        <text>(2R)-O-phospho-3-sulfolactate + H2O = (2R)-3-sulfolactate + phosphate</text>
        <dbReference type="Rhea" id="RHEA:23416"/>
        <dbReference type="ChEBI" id="CHEBI:15377"/>
        <dbReference type="ChEBI" id="CHEBI:15597"/>
        <dbReference type="ChEBI" id="CHEBI:43474"/>
        <dbReference type="ChEBI" id="CHEBI:58738"/>
        <dbReference type="EC" id="3.1.3.71"/>
    </reaction>
</comment>
<dbReference type="Pfam" id="PF04029">
    <property type="entry name" value="2-ph_phosp"/>
    <property type="match status" value="1"/>
</dbReference>
<protein>
    <recommendedName>
        <fullName evidence="4 8">Probable 2-phosphosulfolactate phosphatase</fullName>
        <ecNumber evidence="3 8">3.1.3.71</ecNumber>
    </recommendedName>
</protein>
<comment type="similarity">
    <text evidence="2 8">Belongs to the ComB family.</text>
</comment>
<dbReference type="OrthoDB" id="4913at2"/>
<dbReference type="InterPro" id="IPR005238">
    <property type="entry name" value="ComB-like"/>
</dbReference>
<evidence type="ECO:0000256" key="5">
    <source>
        <dbReference type="ARBA" id="ARBA00022801"/>
    </source>
</evidence>
<dbReference type="SUPFAM" id="SSF142823">
    <property type="entry name" value="ComB-like"/>
    <property type="match status" value="1"/>
</dbReference>
<dbReference type="FunFam" id="3.90.1560.10:FF:000001">
    <property type="entry name" value="Probable 2-phosphosulfolactate phosphatase"/>
    <property type="match status" value="1"/>
</dbReference>
<keyword evidence="10" id="KW-1185">Reference proteome</keyword>
<evidence type="ECO:0000256" key="2">
    <source>
        <dbReference type="ARBA" id="ARBA00009997"/>
    </source>
</evidence>
<evidence type="ECO:0000256" key="4">
    <source>
        <dbReference type="ARBA" id="ARBA00021948"/>
    </source>
</evidence>
<evidence type="ECO:0000256" key="8">
    <source>
        <dbReference type="HAMAP-Rule" id="MF_00490"/>
    </source>
</evidence>
<dbReference type="EC" id="3.1.3.71" evidence="3 8"/>
<dbReference type="EMBL" id="FOHS01000001">
    <property type="protein sequence ID" value="SES96738.1"/>
    <property type="molecule type" value="Genomic_DNA"/>
</dbReference>
<keyword evidence="6 8" id="KW-0460">Magnesium</keyword>
<evidence type="ECO:0000256" key="6">
    <source>
        <dbReference type="ARBA" id="ARBA00022842"/>
    </source>
</evidence>
<evidence type="ECO:0000256" key="3">
    <source>
        <dbReference type="ARBA" id="ARBA00012953"/>
    </source>
</evidence>
<proteinExistence type="inferred from homology"/>
<dbReference type="GO" id="GO:0000287">
    <property type="term" value="F:magnesium ion binding"/>
    <property type="evidence" value="ECO:0007669"/>
    <property type="project" value="UniProtKB-UniRule"/>
</dbReference>
<name>A0A1I0ARE4_9BACT</name>
<accession>A0A1I0ARE4</accession>
<evidence type="ECO:0000256" key="7">
    <source>
        <dbReference type="ARBA" id="ARBA00033711"/>
    </source>
</evidence>
<keyword evidence="5 8" id="KW-0378">Hydrolase</keyword>
<sequence>MPSLDICFSPELLPLYNLQGKVAVVVDVLRATSSIVTALAAGVTHVVPFSELDECRAQAALGYLTAAERDGRQAEGVDLGNSPFGYLDGQVAVAGRAVALTTTNGTRALHLSAAADEIVVGAFLNLGAVADHLRRLNQDVVVVCAGWKGLFCLEDTLFGGALAARLQADFDTTSSDATLAALDLWAAAEPDLAGYLLRSAHVRRLNSLEAHQDMAFCIRQDEYDLVPVFKNGQITDEHGFQRITDEHGF</sequence>
<reference evidence="10" key="1">
    <citation type="submission" date="2016-10" db="EMBL/GenBank/DDBJ databases">
        <authorList>
            <person name="Varghese N."/>
            <person name="Submissions S."/>
        </authorList>
    </citation>
    <scope>NUCLEOTIDE SEQUENCE [LARGE SCALE GENOMIC DNA]</scope>
    <source>
        <strain evidence="10">DSM 15310</strain>
    </source>
</reference>
<evidence type="ECO:0000256" key="1">
    <source>
        <dbReference type="ARBA" id="ARBA00001946"/>
    </source>
</evidence>
<evidence type="ECO:0000313" key="10">
    <source>
        <dbReference type="Proteomes" id="UP000198697"/>
    </source>
</evidence>
<dbReference type="PANTHER" id="PTHR37311:SF1">
    <property type="entry name" value="2-PHOSPHOSULFOLACTATE PHOSPHATASE-RELATED"/>
    <property type="match status" value="1"/>
</dbReference>
<dbReference type="STRING" id="82805.SAMN04487998_0809"/>
<dbReference type="RefSeq" id="WP_092768456.1">
    <property type="nucleotide sequence ID" value="NZ_FOHS01000001.1"/>
</dbReference>
<dbReference type="Gene3D" id="3.90.1560.10">
    <property type="entry name" value="ComB-like"/>
    <property type="match status" value="1"/>
</dbReference>
<dbReference type="AlphaFoldDB" id="A0A1I0ARE4"/>
<evidence type="ECO:0000313" key="9">
    <source>
        <dbReference type="EMBL" id="SES96738.1"/>
    </source>
</evidence>
<dbReference type="PANTHER" id="PTHR37311">
    <property type="entry name" value="2-PHOSPHOSULFOLACTATE PHOSPHATASE-RELATED"/>
    <property type="match status" value="1"/>
</dbReference>